<feature type="transmembrane region" description="Helical" evidence="2">
    <location>
        <begin position="6"/>
        <end position="25"/>
    </location>
</feature>
<gene>
    <name evidence="3" type="ORF">AAHA92_33621</name>
</gene>
<evidence type="ECO:0000313" key="3">
    <source>
        <dbReference type="EMBL" id="KAL1533781.1"/>
    </source>
</evidence>
<feature type="compositionally biased region" description="Low complexity" evidence="1">
    <location>
        <begin position="90"/>
        <end position="101"/>
    </location>
</feature>
<dbReference type="AlphaFoldDB" id="A0ABD1FPL9"/>
<keyword evidence="2" id="KW-0812">Transmembrane</keyword>
<dbReference type="GO" id="GO:0102373">
    <property type="term" value="F:beta-amyrin 28-monooxygenase activity"/>
    <property type="evidence" value="ECO:0007669"/>
    <property type="project" value="UniProtKB-EC"/>
</dbReference>
<keyword evidence="3" id="KW-0560">Oxidoreductase</keyword>
<feature type="region of interest" description="Disordered" evidence="1">
    <location>
        <begin position="88"/>
        <end position="108"/>
    </location>
</feature>
<reference evidence="3 4" key="1">
    <citation type="submission" date="2024-06" db="EMBL/GenBank/DDBJ databases">
        <title>A chromosome level genome sequence of Diviner's sage (Salvia divinorum).</title>
        <authorList>
            <person name="Ford S.A."/>
            <person name="Ro D.-K."/>
            <person name="Ness R.W."/>
            <person name="Phillips M.A."/>
        </authorList>
    </citation>
    <scope>NUCLEOTIDE SEQUENCE [LARGE SCALE GENOMIC DNA]</scope>
    <source>
        <strain evidence="3">SAF-2024a</strain>
        <tissue evidence="3">Leaf</tissue>
    </source>
</reference>
<name>A0ABD1FPL9_SALDI</name>
<evidence type="ECO:0000256" key="1">
    <source>
        <dbReference type="SAM" id="MobiDB-lite"/>
    </source>
</evidence>
<dbReference type="EC" id="1.14.14.126" evidence="3"/>
<sequence length="108" mass="12667">MEAIIAYFLPLFLFPISLYLFSIIWRNGSDDRKKLPPGSRGWPVLGENFKFALSPPRNSSEKGCRNTLRRYSKPHWWEREWQRFAAQKATNYSSRTRTNSSPPGCLNR</sequence>
<proteinExistence type="predicted"/>
<keyword evidence="2" id="KW-1133">Transmembrane helix</keyword>
<dbReference type="EMBL" id="JBEAFC010000014">
    <property type="protein sequence ID" value="KAL1533781.1"/>
    <property type="molecule type" value="Genomic_DNA"/>
</dbReference>
<comment type="caution">
    <text evidence="3">The sequence shown here is derived from an EMBL/GenBank/DDBJ whole genome shotgun (WGS) entry which is preliminary data.</text>
</comment>
<protein>
    <submittedName>
        <fullName evidence="3">Beta-amyrin 28-monooxygenase</fullName>
        <ecNumber evidence="3">1.14.14.126</ecNumber>
    </submittedName>
</protein>
<keyword evidence="4" id="KW-1185">Reference proteome</keyword>
<evidence type="ECO:0000313" key="4">
    <source>
        <dbReference type="Proteomes" id="UP001567538"/>
    </source>
</evidence>
<dbReference type="Proteomes" id="UP001567538">
    <property type="component" value="Unassembled WGS sequence"/>
</dbReference>
<evidence type="ECO:0000256" key="2">
    <source>
        <dbReference type="SAM" id="Phobius"/>
    </source>
</evidence>
<accession>A0ABD1FPL9</accession>
<organism evidence="3 4">
    <name type="scientific">Salvia divinorum</name>
    <name type="common">Maria pastora</name>
    <name type="synonym">Diviner's sage</name>
    <dbReference type="NCBI Taxonomy" id="28513"/>
    <lineage>
        <taxon>Eukaryota</taxon>
        <taxon>Viridiplantae</taxon>
        <taxon>Streptophyta</taxon>
        <taxon>Embryophyta</taxon>
        <taxon>Tracheophyta</taxon>
        <taxon>Spermatophyta</taxon>
        <taxon>Magnoliopsida</taxon>
        <taxon>eudicotyledons</taxon>
        <taxon>Gunneridae</taxon>
        <taxon>Pentapetalae</taxon>
        <taxon>asterids</taxon>
        <taxon>lamiids</taxon>
        <taxon>Lamiales</taxon>
        <taxon>Lamiaceae</taxon>
        <taxon>Nepetoideae</taxon>
        <taxon>Mentheae</taxon>
        <taxon>Salviinae</taxon>
        <taxon>Salvia</taxon>
        <taxon>Salvia subgen. Calosphace</taxon>
    </lineage>
</organism>
<keyword evidence="2" id="KW-0472">Membrane</keyword>